<dbReference type="OrthoDB" id="396512at2"/>
<dbReference type="STRING" id="906968.Trebr_2229"/>
<keyword evidence="3" id="KW-1185">Reference proteome</keyword>
<sequence>MKISVITVCYNSSKTISRTIESVLAQKDVQLEYLIIDGASKDNTIKIAESYCRQFAEKGIDYIIKSESDKGIYDAMNKGIASATGEIIGILNSDDFYSSDASLLSVAGAFAETNVDMVFGNLLYIKGGKPYRYWKSGAARSFKFGWMPPHPALFIKTSVYKKYGMFRLDCGINADYELMLRFFEKEKLSAVWLDKIITCMEAGGTSNNGIQSRISGMNNDRLAWEKNNMKPGRFTILLKKLRKLPQFMEAKLYMKELSSYTYAGGG</sequence>
<dbReference type="EMBL" id="CP002696">
    <property type="protein sequence ID" value="AEE17640.1"/>
    <property type="molecule type" value="Genomic_DNA"/>
</dbReference>
<gene>
    <name evidence="2" type="ordered locus">Trebr_2229</name>
</gene>
<accession>F4LL66</accession>
<evidence type="ECO:0000259" key="1">
    <source>
        <dbReference type="Pfam" id="PF00535"/>
    </source>
</evidence>
<dbReference type="PANTHER" id="PTHR22916:SF3">
    <property type="entry name" value="UDP-GLCNAC:BETAGAL BETA-1,3-N-ACETYLGLUCOSAMINYLTRANSFERASE-LIKE PROTEIN 1"/>
    <property type="match status" value="1"/>
</dbReference>
<dbReference type="Pfam" id="PF00535">
    <property type="entry name" value="Glycos_transf_2"/>
    <property type="match status" value="1"/>
</dbReference>
<protein>
    <submittedName>
        <fullName evidence="2">Glycosyl transferase family 2</fullName>
    </submittedName>
</protein>
<dbReference type="PANTHER" id="PTHR22916">
    <property type="entry name" value="GLYCOSYLTRANSFERASE"/>
    <property type="match status" value="1"/>
</dbReference>
<dbReference type="KEGG" id="tbe:Trebr_2229"/>
<dbReference type="AlphaFoldDB" id="F4LL66"/>
<evidence type="ECO:0000313" key="2">
    <source>
        <dbReference type="EMBL" id="AEE17640.1"/>
    </source>
</evidence>
<dbReference type="eggNOG" id="COG1216">
    <property type="taxonomic scope" value="Bacteria"/>
</dbReference>
<dbReference type="RefSeq" id="WP_013759342.1">
    <property type="nucleotide sequence ID" value="NC_015500.1"/>
</dbReference>
<proteinExistence type="predicted"/>
<dbReference type="GO" id="GO:0016758">
    <property type="term" value="F:hexosyltransferase activity"/>
    <property type="evidence" value="ECO:0007669"/>
    <property type="project" value="UniProtKB-ARBA"/>
</dbReference>
<dbReference type="SUPFAM" id="SSF53448">
    <property type="entry name" value="Nucleotide-diphospho-sugar transferases"/>
    <property type="match status" value="1"/>
</dbReference>
<dbReference type="HOGENOM" id="CLU_025996_21_1_12"/>
<name>F4LL66_TREBD</name>
<reference evidence="3" key="1">
    <citation type="submission" date="2011-04" db="EMBL/GenBank/DDBJ databases">
        <title>The complete genome of Treponema brennaborense DSM 12168.</title>
        <authorList>
            <person name="Lucas S."/>
            <person name="Han J."/>
            <person name="Lapidus A."/>
            <person name="Bruce D."/>
            <person name="Goodwin L."/>
            <person name="Pitluck S."/>
            <person name="Peters L."/>
            <person name="Kyrpides N."/>
            <person name="Mavromatis K."/>
            <person name="Ivanova N."/>
            <person name="Mikhailova N."/>
            <person name="Pagani I."/>
            <person name="Teshima H."/>
            <person name="Detter J.C."/>
            <person name="Tapia R."/>
            <person name="Han C."/>
            <person name="Land M."/>
            <person name="Hauser L."/>
            <person name="Markowitz V."/>
            <person name="Cheng J.-F."/>
            <person name="Hugenholtz P."/>
            <person name="Woyke T."/>
            <person name="Wu D."/>
            <person name="Gronow S."/>
            <person name="Wellnitz S."/>
            <person name="Brambilla E."/>
            <person name="Klenk H.-P."/>
            <person name="Eisen J.A."/>
        </authorList>
    </citation>
    <scope>NUCLEOTIDE SEQUENCE [LARGE SCALE GENOMIC DNA]</scope>
    <source>
        <strain evidence="3">DSM 12168 / CIP 105900 / DD5/3</strain>
    </source>
</reference>
<feature type="domain" description="Glycosyltransferase 2-like" evidence="1">
    <location>
        <begin position="4"/>
        <end position="144"/>
    </location>
</feature>
<organism evidence="2 3">
    <name type="scientific">Treponema brennaborense (strain DSM 12168 / CIP 105900 / DD5/3)</name>
    <dbReference type="NCBI Taxonomy" id="906968"/>
    <lineage>
        <taxon>Bacteria</taxon>
        <taxon>Pseudomonadati</taxon>
        <taxon>Spirochaetota</taxon>
        <taxon>Spirochaetia</taxon>
        <taxon>Spirochaetales</taxon>
        <taxon>Treponemataceae</taxon>
        <taxon>Treponema</taxon>
    </lineage>
</organism>
<evidence type="ECO:0000313" key="3">
    <source>
        <dbReference type="Proteomes" id="UP000006546"/>
    </source>
</evidence>
<dbReference type="Gene3D" id="3.90.550.10">
    <property type="entry name" value="Spore Coat Polysaccharide Biosynthesis Protein SpsA, Chain A"/>
    <property type="match status" value="1"/>
</dbReference>
<dbReference type="CDD" id="cd06433">
    <property type="entry name" value="GT_2_WfgS_like"/>
    <property type="match status" value="1"/>
</dbReference>
<dbReference type="Proteomes" id="UP000006546">
    <property type="component" value="Chromosome"/>
</dbReference>
<dbReference type="InterPro" id="IPR029044">
    <property type="entry name" value="Nucleotide-diphossugar_trans"/>
</dbReference>
<dbReference type="InterPro" id="IPR001173">
    <property type="entry name" value="Glyco_trans_2-like"/>
</dbReference>
<keyword evidence="2" id="KW-0808">Transferase</keyword>